<feature type="transmembrane region" description="Helical" evidence="1">
    <location>
        <begin position="253"/>
        <end position="271"/>
    </location>
</feature>
<feature type="transmembrane region" description="Helical" evidence="1">
    <location>
        <begin position="320"/>
        <end position="337"/>
    </location>
</feature>
<sequence length="401" mass="46711">MKRIKVADALRGFSLLGIFIANLLIFQFDLTGQLYIDHFHLSPFNHGVFNIINILFVGSFMPIFAMLFGFSMDKLYQSMKRKGVKRPKLKLFRRAFFLMIIGGLHASYIWGGDILFGYGFSMLFVIPFIHMGKRAFKYFTLIIFGLLLVLFIVMPFSGDNGMQTTPSKHDTANYVSKITKIYSEGSYSDIRHVDETVEDPKFALFEDQLGSIFFLLIFILIPLMEVPLFTLGVYLSKSGWFEKDALDWWSSKLWIWIIPLALIGKSAVLWVQHPTIAENFTEVFGIILAFGYMSLFKYMYQKLPQHFTFRGLEHIGKMSLTFYLIQSVIGTMIFYGYGLGQFGSDHVTMMFGIFIVLYVLQVLVASWYQRHWRYGPMEYLLRMFTYWQLRVGKKKHARHHS</sequence>
<feature type="domain" description="DUF418" evidence="2">
    <location>
        <begin position="236"/>
        <end position="388"/>
    </location>
</feature>
<name>A0A4Q9WBA9_STALU</name>
<feature type="transmembrane region" description="Helical" evidence="1">
    <location>
        <begin position="283"/>
        <end position="300"/>
    </location>
</feature>
<comment type="caution">
    <text evidence="3">The sequence shown here is derived from an EMBL/GenBank/DDBJ whole genome shotgun (WGS) entry which is preliminary data.</text>
</comment>
<feature type="transmembrane region" description="Helical" evidence="1">
    <location>
        <begin position="138"/>
        <end position="157"/>
    </location>
</feature>
<evidence type="ECO:0000256" key="1">
    <source>
        <dbReference type="SAM" id="Phobius"/>
    </source>
</evidence>
<feature type="transmembrane region" description="Helical" evidence="1">
    <location>
        <begin position="48"/>
        <end position="70"/>
    </location>
</feature>
<keyword evidence="1" id="KW-0472">Membrane</keyword>
<feature type="transmembrane region" description="Helical" evidence="1">
    <location>
        <begin position="12"/>
        <end position="36"/>
    </location>
</feature>
<feature type="transmembrane region" description="Helical" evidence="1">
    <location>
        <begin position="349"/>
        <end position="368"/>
    </location>
</feature>
<gene>
    <name evidence="3" type="ORF">EQ812_06295</name>
</gene>
<dbReference type="Proteomes" id="UP000293637">
    <property type="component" value="Unassembled WGS sequence"/>
</dbReference>
<evidence type="ECO:0000313" key="3">
    <source>
        <dbReference type="EMBL" id="TBW72581.1"/>
    </source>
</evidence>
<dbReference type="PANTHER" id="PTHR30590:SF2">
    <property type="entry name" value="INNER MEMBRANE PROTEIN"/>
    <property type="match status" value="1"/>
</dbReference>
<feature type="transmembrane region" description="Helical" evidence="1">
    <location>
        <begin position="91"/>
        <end position="108"/>
    </location>
</feature>
<protein>
    <submittedName>
        <fullName evidence="3">DUF418 domain-containing protein</fullName>
    </submittedName>
</protein>
<reference evidence="3 4" key="1">
    <citation type="journal article" date="2019" name="Sci. Transl. Med.">
        <title>Quorum sensing between bacterial species on the skin protects against epidermal injury in atopic dermatitis.</title>
        <authorList>
            <person name="Williams M.R."/>
        </authorList>
    </citation>
    <scope>NUCLEOTIDE SEQUENCE [LARGE SCALE GENOMIC DNA]</scope>
    <source>
        <strain evidence="3 4">E7</strain>
    </source>
</reference>
<accession>A0A4Q9WBA9</accession>
<evidence type="ECO:0000259" key="2">
    <source>
        <dbReference type="Pfam" id="PF04235"/>
    </source>
</evidence>
<dbReference type="InterPro" id="IPR007349">
    <property type="entry name" value="DUF418"/>
</dbReference>
<evidence type="ECO:0000313" key="4">
    <source>
        <dbReference type="Proteomes" id="UP000293637"/>
    </source>
</evidence>
<dbReference type="RefSeq" id="WP_002492539.1">
    <property type="nucleotide sequence ID" value="NZ_AP021848.1"/>
</dbReference>
<dbReference type="Pfam" id="PF04235">
    <property type="entry name" value="DUF418"/>
    <property type="match status" value="1"/>
</dbReference>
<keyword evidence="1" id="KW-0812">Transmembrane</keyword>
<feature type="transmembrane region" description="Helical" evidence="1">
    <location>
        <begin position="212"/>
        <end position="233"/>
    </location>
</feature>
<dbReference type="AlphaFoldDB" id="A0A4Q9WBA9"/>
<keyword evidence="1" id="KW-1133">Transmembrane helix</keyword>
<feature type="transmembrane region" description="Helical" evidence="1">
    <location>
        <begin position="114"/>
        <end position="131"/>
    </location>
</feature>
<proteinExistence type="predicted"/>
<dbReference type="PANTHER" id="PTHR30590">
    <property type="entry name" value="INNER MEMBRANE PROTEIN"/>
    <property type="match status" value="1"/>
</dbReference>
<organism evidence="3 4">
    <name type="scientific">Staphylococcus lugdunensis</name>
    <dbReference type="NCBI Taxonomy" id="28035"/>
    <lineage>
        <taxon>Bacteria</taxon>
        <taxon>Bacillati</taxon>
        <taxon>Bacillota</taxon>
        <taxon>Bacilli</taxon>
        <taxon>Bacillales</taxon>
        <taxon>Staphylococcaceae</taxon>
        <taxon>Staphylococcus</taxon>
    </lineage>
</organism>
<dbReference type="GeneID" id="58090908"/>
<dbReference type="InterPro" id="IPR052529">
    <property type="entry name" value="Bact_Transport_Assoc"/>
</dbReference>
<dbReference type="EMBL" id="SCHB01000003">
    <property type="protein sequence ID" value="TBW72581.1"/>
    <property type="molecule type" value="Genomic_DNA"/>
</dbReference>